<organism evidence="2">
    <name type="scientific">Candidatus Kentrum sp. FW</name>
    <dbReference type="NCBI Taxonomy" id="2126338"/>
    <lineage>
        <taxon>Bacteria</taxon>
        <taxon>Pseudomonadati</taxon>
        <taxon>Pseudomonadota</taxon>
        <taxon>Gammaproteobacteria</taxon>
        <taxon>Candidatus Kentrum</taxon>
    </lineage>
</organism>
<keyword evidence="1" id="KW-0812">Transmembrane</keyword>
<evidence type="ECO:0000313" key="2">
    <source>
        <dbReference type="EMBL" id="VFJ78395.1"/>
    </source>
</evidence>
<dbReference type="EMBL" id="CAADFE010000181">
    <property type="protein sequence ID" value="VFJ78395.1"/>
    <property type="molecule type" value="Genomic_DNA"/>
</dbReference>
<sequence>MTDPEKADAMLRLMDMHFAKFRQSRDIEFKVNLAIWTVLVVLGKFLSDKNVQLEGLSWILYIAISLIIVFCHYWFWMKPIQASEDRDSAFVGDCLKEIQSVTKISIEYPILVQPWVYFEVCFSAVILAGVAIILSL</sequence>
<dbReference type="AlphaFoldDB" id="A0A450U4C0"/>
<accession>A0A450U4C0</accession>
<feature type="transmembrane region" description="Helical" evidence="1">
    <location>
        <begin position="115"/>
        <end position="134"/>
    </location>
</feature>
<protein>
    <submittedName>
        <fullName evidence="2">Uncharacterized protein</fullName>
    </submittedName>
</protein>
<feature type="transmembrane region" description="Helical" evidence="1">
    <location>
        <begin position="58"/>
        <end position="76"/>
    </location>
</feature>
<keyword evidence="1" id="KW-1133">Transmembrane helix</keyword>
<proteinExistence type="predicted"/>
<gene>
    <name evidence="2" type="ORF">BECKFW1821C_GA0114237_11812</name>
</gene>
<evidence type="ECO:0000256" key="1">
    <source>
        <dbReference type="SAM" id="Phobius"/>
    </source>
</evidence>
<reference evidence="2" key="1">
    <citation type="submission" date="2019-02" db="EMBL/GenBank/DDBJ databases">
        <authorList>
            <person name="Gruber-Vodicka R. H."/>
            <person name="Seah K. B. B."/>
        </authorList>
    </citation>
    <scope>NUCLEOTIDE SEQUENCE</scope>
    <source>
        <strain evidence="2">BECK_BZ131</strain>
    </source>
</reference>
<name>A0A450U4C0_9GAMM</name>
<keyword evidence="1" id="KW-0472">Membrane</keyword>